<evidence type="ECO:0000313" key="2">
    <source>
        <dbReference type="Proteomes" id="UP000294546"/>
    </source>
</evidence>
<protein>
    <recommendedName>
        <fullName evidence="3">DUF4388 domain-containing protein</fullName>
    </recommendedName>
</protein>
<evidence type="ECO:0008006" key="3">
    <source>
        <dbReference type="Google" id="ProtNLM"/>
    </source>
</evidence>
<comment type="caution">
    <text evidence="1">The sequence shown here is derived from an EMBL/GenBank/DDBJ whole genome shotgun (WGS) entry which is preliminary data.</text>
</comment>
<dbReference type="Proteomes" id="UP000294546">
    <property type="component" value="Unassembled WGS sequence"/>
</dbReference>
<dbReference type="RefSeq" id="WP_132286985.1">
    <property type="nucleotide sequence ID" value="NZ_SMFU01000007.1"/>
</dbReference>
<accession>A0A4R1GMM2</accession>
<gene>
    <name evidence="1" type="ORF">CLV83_0482</name>
</gene>
<name>A0A4R1GMM2_9GAMM</name>
<evidence type="ECO:0000313" key="1">
    <source>
        <dbReference type="EMBL" id="TCK08403.1"/>
    </source>
</evidence>
<proteinExistence type="predicted"/>
<sequence>MNMANETEALWHALFDHCESERSGTFFLACADNKSGQIVLHNGQILGLTYAGETGDQAVKALNLASALRFSFTADLIFPLQETLLPEQAQALLLQLGIADYQNSQPETVEQPKVSAPRRSVRIYRGRVVQG</sequence>
<organism evidence="1 2">
    <name type="scientific">Marinobacterium mangrovicola</name>
    <dbReference type="NCBI Taxonomy" id="1476959"/>
    <lineage>
        <taxon>Bacteria</taxon>
        <taxon>Pseudomonadati</taxon>
        <taxon>Pseudomonadota</taxon>
        <taxon>Gammaproteobacteria</taxon>
        <taxon>Oceanospirillales</taxon>
        <taxon>Oceanospirillaceae</taxon>
        <taxon>Marinobacterium</taxon>
    </lineage>
</organism>
<keyword evidence="2" id="KW-1185">Reference proteome</keyword>
<dbReference type="EMBL" id="SMFU01000007">
    <property type="protein sequence ID" value="TCK08403.1"/>
    <property type="molecule type" value="Genomic_DNA"/>
</dbReference>
<dbReference type="OrthoDB" id="6089286at2"/>
<reference evidence="1 2" key="1">
    <citation type="submission" date="2019-03" db="EMBL/GenBank/DDBJ databases">
        <title>Genomic Encyclopedia of Archaeal and Bacterial Type Strains, Phase II (KMG-II): from individual species to whole genera.</title>
        <authorList>
            <person name="Goeker M."/>
        </authorList>
    </citation>
    <scope>NUCLEOTIDE SEQUENCE [LARGE SCALE GENOMIC DNA]</scope>
    <source>
        <strain evidence="1 2">DSM 27697</strain>
    </source>
</reference>
<dbReference type="AlphaFoldDB" id="A0A4R1GMM2"/>